<dbReference type="GO" id="GO:0005525">
    <property type="term" value="F:GTP binding"/>
    <property type="evidence" value="ECO:0007669"/>
    <property type="project" value="UniProtKB-KW"/>
</dbReference>
<organism evidence="5 6">
    <name type="scientific">Plakobranchus ocellatus</name>
    <dbReference type="NCBI Taxonomy" id="259542"/>
    <lineage>
        <taxon>Eukaryota</taxon>
        <taxon>Metazoa</taxon>
        <taxon>Spiralia</taxon>
        <taxon>Lophotrochozoa</taxon>
        <taxon>Mollusca</taxon>
        <taxon>Gastropoda</taxon>
        <taxon>Heterobranchia</taxon>
        <taxon>Euthyneura</taxon>
        <taxon>Panpulmonata</taxon>
        <taxon>Sacoglossa</taxon>
        <taxon>Placobranchoidea</taxon>
        <taxon>Plakobranchidae</taxon>
        <taxon>Plakobranchus</taxon>
    </lineage>
</organism>
<evidence type="ECO:0000313" key="6">
    <source>
        <dbReference type="Proteomes" id="UP000735302"/>
    </source>
</evidence>
<dbReference type="AlphaFoldDB" id="A0AAV3Z547"/>
<dbReference type="Gene3D" id="3.40.50.300">
    <property type="entry name" value="P-loop containing nucleotide triphosphate hydrolases"/>
    <property type="match status" value="1"/>
</dbReference>
<keyword evidence="1 3" id="KW-0547">Nucleotide-binding</keyword>
<keyword evidence="6" id="KW-1185">Reference proteome</keyword>
<feature type="binding site" evidence="4">
    <location>
        <position position="24"/>
    </location>
    <ligand>
        <name>Mg(2+)</name>
        <dbReference type="ChEBI" id="CHEBI:18420"/>
    </ligand>
</feature>
<dbReference type="InterPro" id="IPR006689">
    <property type="entry name" value="Small_GTPase_ARF/SAR"/>
</dbReference>
<accession>A0AAV3Z547</accession>
<name>A0AAV3Z547_9GAST</name>
<gene>
    <name evidence="5" type="ORF">PoB_001688200</name>
</gene>
<dbReference type="InterPro" id="IPR027417">
    <property type="entry name" value="P-loop_NTPase"/>
</dbReference>
<feature type="binding site" evidence="4">
    <location>
        <position position="41"/>
    </location>
    <ligand>
        <name>Mg(2+)</name>
        <dbReference type="ChEBI" id="CHEBI:18420"/>
    </ligand>
</feature>
<evidence type="ECO:0000256" key="3">
    <source>
        <dbReference type="PIRSR" id="PIRSR606689-1"/>
    </source>
</evidence>
<dbReference type="PRINTS" id="PR00328">
    <property type="entry name" value="SAR1GTPBP"/>
</dbReference>
<comment type="caution">
    <text evidence="5">The sequence shown here is derived from an EMBL/GenBank/DDBJ whole genome shotgun (WGS) entry which is preliminary data.</text>
</comment>
<dbReference type="Pfam" id="PF00025">
    <property type="entry name" value="Arf"/>
    <property type="match status" value="1"/>
</dbReference>
<proteinExistence type="predicted"/>
<dbReference type="GO" id="GO:0003924">
    <property type="term" value="F:GTPase activity"/>
    <property type="evidence" value="ECO:0007669"/>
    <property type="project" value="InterPro"/>
</dbReference>
<dbReference type="PANTHER" id="PTHR11711">
    <property type="entry name" value="ADP RIBOSYLATION FACTOR-RELATED"/>
    <property type="match status" value="1"/>
</dbReference>
<reference evidence="5 6" key="1">
    <citation type="journal article" date="2021" name="Elife">
        <title>Chloroplast acquisition without the gene transfer in kleptoplastic sea slugs, Plakobranchus ocellatus.</title>
        <authorList>
            <person name="Maeda T."/>
            <person name="Takahashi S."/>
            <person name="Yoshida T."/>
            <person name="Shimamura S."/>
            <person name="Takaki Y."/>
            <person name="Nagai Y."/>
            <person name="Toyoda A."/>
            <person name="Suzuki Y."/>
            <person name="Arimoto A."/>
            <person name="Ishii H."/>
            <person name="Satoh N."/>
            <person name="Nishiyama T."/>
            <person name="Hasebe M."/>
            <person name="Maruyama T."/>
            <person name="Minagawa J."/>
            <person name="Obokata J."/>
            <person name="Shigenobu S."/>
        </authorList>
    </citation>
    <scope>NUCLEOTIDE SEQUENCE [LARGE SCALE GENOMIC DNA]</scope>
</reference>
<keyword evidence="2 3" id="KW-0342">GTP-binding</keyword>
<feature type="binding site" evidence="3">
    <location>
        <begin position="17"/>
        <end position="24"/>
    </location>
    <ligand>
        <name>GTP</name>
        <dbReference type="ChEBI" id="CHEBI:37565"/>
    </ligand>
</feature>
<evidence type="ECO:0000256" key="4">
    <source>
        <dbReference type="PIRSR" id="PIRSR606689-2"/>
    </source>
</evidence>
<evidence type="ECO:0000256" key="2">
    <source>
        <dbReference type="ARBA" id="ARBA00023134"/>
    </source>
</evidence>
<evidence type="ECO:0000256" key="1">
    <source>
        <dbReference type="ARBA" id="ARBA00022741"/>
    </source>
</evidence>
<dbReference type="GO" id="GO:0046872">
    <property type="term" value="F:metal ion binding"/>
    <property type="evidence" value="ECO:0007669"/>
    <property type="project" value="UniProtKB-KW"/>
</dbReference>
<keyword evidence="4" id="KW-0479">Metal-binding</keyword>
<protein>
    <submittedName>
        <fullName evidence="5">ADP ribosylation factor 1</fullName>
    </submittedName>
</protein>
<dbReference type="Proteomes" id="UP000735302">
    <property type="component" value="Unassembled WGS sequence"/>
</dbReference>
<dbReference type="SUPFAM" id="SSF52540">
    <property type="entry name" value="P-loop containing nucleoside triphosphate hydrolases"/>
    <property type="match status" value="1"/>
</dbReference>
<keyword evidence="4" id="KW-0460">Magnesium</keyword>
<evidence type="ECO:0000313" key="5">
    <source>
        <dbReference type="EMBL" id="GFN90376.1"/>
    </source>
</evidence>
<dbReference type="InterPro" id="IPR024156">
    <property type="entry name" value="Small_GTPase_ARF"/>
</dbReference>
<dbReference type="EMBL" id="BLXT01002034">
    <property type="protein sequence ID" value="GFN90376.1"/>
    <property type="molecule type" value="Genomic_DNA"/>
</dbReference>
<sequence length="100" mass="11665">MGNRFCKTRERKILIQGPRHAGKTTLLYRLKFGRVITATPSLSYAVELINVNGAEIMCWDLGFRDKSRPLYRHYYPNTQGVIFLIDSSDKERLDMPWTNL</sequence>